<organism evidence="1">
    <name type="scientific">Haemophilus influenzae</name>
    <dbReference type="NCBI Taxonomy" id="727"/>
    <lineage>
        <taxon>Bacteria</taxon>
        <taxon>Pseudomonadati</taxon>
        <taxon>Pseudomonadota</taxon>
        <taxon>Gammaproteobacteria</taxon>
        <taxon>Pasteurellales</taxon>
        <taxon>Pasteurellaceae</taxon>
        <taxon>Haemophilus</taxon>
    </lineage>
</organism>
<reference evidence="1" key="1">
    <citation type="submission" date="2017-02" db="EMBL/GenBank/DDBJ databases">
        <title>Haemophilus influenzae in COPD genome sequencing project.</title>
        <authorList>
            <person name="Murphy T.F."/>
            <person name="Kong Y."/>
            <person name="Nadendla S."/>
            <person name="Tettelin H."/>
            <person name="Pettigrew M."/>
        </authorList>
    </citation>
    <scope>NUCLEOTIDE SEQUENCE [LARGE SCALE GENOMIC DNA]</scope>
    <source>
        <strain evidence="1">84P15H4</strain>
    </source>
</reference>
<name>A0A2S9S0V0_HAEIF</name>
<gene>
    <name evidence="1" type="ORF">BV163_01211</name>
</gene>
<dbReference type="RefSeq" id="WP_304457017.1">
    <property type="nucleotide sequence ID" value="NZ_JAUPHH010000011.1"/>
</dbReference>
<evidence type="ECO:0000313" key="1">
    <source>
        <dbReference type="EMBL" id="PRK64887.1"/>
    </source>
</evidence>
<proteinExistence type="predicted"/>
<dbReference type="AlphaFoldDB" id="A0A2S9S0V0"/>
<dbReference type="EMBL" id="MZHU01000039">
    <property type="protein sequence ID" value="PRK64887.1"/>
    <property type="molecule type" value="Genomic_DNA"/>
</dbReference>
<comment type="caution">
    <text evidence="1">The sequence shown here is derived from an EMBL/GenBank/DDBJ whole genome shotgun (WGS) entry which is preliminary data.</text>
</comment>
<sequence>MKFKFLGVFKRVFNWFKSNRKPLKYRPHFYSKNAWSYVFRGKPTPAEVIMWRLYQ</sequence>
<accession>A0A2S9S0V0</accession>
<protein>
    <submittedName>
        <fullName evidence="1">Uncharacterized protein</fullName>
    </submittedName>
</protein>